<comment type="caution">
    <text evidence="1">The sequence shown here is derived from an EMBL/GenBank/DDBJ whole genome shotgun (WGS) entry which is preliminary data.</text>
</comment>
<dbReference type="AlphaFoldDB" id="A0A392RRT0"/>
<dbReference type="EMBL" id="LXQA010254101">
    <property type="protein sequence ID" value="MCI38295.1"/>
    <property type="molecule type" value="Genomic_DNA"/>
</dbReference>
<evidence type="ECO:0000313" key="2">
    <source>
        <dbReference type="Proteomes" id="UP000265520"/>
    </source>
</evidence>
<sequence>ASVSCASRRQEWRGAPVIKDGKQDGIGLLRVARIHVARRTPSCVHHARCAGKVARRAAAKSIYRNAIFRSKG</sequence>
<organism evidence="1 2">
    <name type="scientific">Trifolium medium</name>
    <dbReference type="NCBI Taxonomy" id="97028"/>
    <lineage>
        <taxon>Eukaryota</taxon>
        <taxon>Viridiplantae</taxon>
        <taxon>Streptophyta</taxon>
        <taxon>Embryophyta</taxon>
        <taxon>Tracheophyta</taxon>
        <taxon>Spermatophyta</taxon>
        <taxon>Magnoliopsida</taxon>
        <taxon>eudicotyledons</taxon>
        <taxon>Gunneridae</taxon>
        <taxon>Pentapetalae</taxon>
        <taxon>rosids</taxon>
        <taxon>fabids</taxon>
        <taxon>Fabales</taxon>
        <taxon>Fabaceae</taxon>
        <taxon>Papilionoideae</taxon>
        <taxon>50 kb inversion clade</taxon>
        <taxon>NPAAA clade</taxon>
        <taxon>Hologalegina</taxon>
        <taxon>IRL clade</taxon>
        <taxon>Trifolieae</taxon>
        <taxon>Trifolium</taxon>
    </lineage>
</organism>
<reference evidence="1 2" key="1">
    <citation type="journal article" date="2018" name="Front. Plant Sci.">
        <title>Red Clover (Trifolium pratense) and Zigzag Clover (T. medium) - A Picture of Genomic Similarities and Differences.</title>
        <authorList>
            <person name="Dluhosova J."/>
            <person name="Istvanek J."/>
            <person name="Nedelnik J."/>
            <person name="Repkova J."/>
        </authorList>
    </citation>
    <scope>NUCLEOTIDE SEQUENCE [LARGE SCALE GENOMIC DNA]</scope>
    <source>
        <strain evidence="2">cv. 10/8</strain>
        <tissue evidence="1">Leaf</tissue>
    </source>
</reference>
<feature type="non-terminal residue" evidence="1">
    <location>
        <position position="1"/>
    </location>
</feature>
<evidence type="ECO:0000313" key="1">
    <source>
        <dbReference type="EMBL" id="MCI38295.1"/>
    </source>
</evidence>
<dbReference type="Proteomes" id="UP000265520">
    <property type="component" value="Unassembled WGS sequence"/>
</dbReference>
<name>A0A392RRT0_9FABA</name>
<protein>
    <submittedName>
        <fullName evidence="1">Uncharacterized protein</fullName>
    </submittedName>
</protein>
<accession>A0A392RRT0</accession>
<keyword evidence="2" id="KW-1185">Reference proteome</keyword>
<proteinExistence type="predicted"/>